<comment type="caution">
    <text evidence="1">The sequence shown here is derived from an EMBL/GenBank/DDBJ whole genome shotgun (WGS) entry which is preliminary data.</text>
</comment>
<evidence type="ECO:0000313" key="2">
    <source>
        <dbReference type="Proteomes" id="UP001066276"/>
    </source>
</evidence>
<name>A0AAV7KQR6_PLEWA</name>
<protein>
    <submittedName>
        <fullName evidence="1">Uncharacterized protein</fullName>
    </submittedName>
</protein>
<dbReference type="GO" id="GO:0003676">
    <property type="term" value="F:nucleic acid binding"/>
    <property type="evidence" value="ECO:0007669"/>
    <property type="project" value="InterPro"/>
</dbReference>
<dbReference type="PANTHER" id="PTHR33050">
    <property type="entry name" value="REVERSE TRANSCRIPTASE DOMAIN-CONTAINING PROTEIN"/>
    <property type="match status" value="1"/>
</dbReference>
<dbReference type="CDD" id="cd09275">
    <property type="entry name" value="RNase_HI_RT_DIRS1"/>
    <property type="match status" value="1"/>
</dbReference>
<dbReference type="EMBL" id="JANPWB010000016">
    <property type="protein sequence ID" value="KAJ1080239.1"/>
    <property type="molecule type" value="Genomic_DNA"/>
</dbReference>
<dbReference type="InterPro" id="IPR036397">
    <property type="entry name" value="RNaseH_sf"/>
</dbReference>
<proteinExistence type="predicted"/>
<evidence type="ECO:0000313" key="1">
    <source>
        <dbReference type="EMBL" id="KAJ1080239.1"/>
    </source>
</evidence>
<sequence length="288" mass="33196">MKWWATLTNLSNGHTFLHQVPSYIVTTDASLEGWGAHCQDLQISGSWNAKEVQLHISYLELKAIDLALKAFLLKLQNSSVLIRTDNTTSMFYLNKQGGTRSLQLSQLAQDIWTWAIKHNISLKAEHVPGQTNVLADTLSRTVIPYHEWELDQKLLNRLFLLWGKPNLDLFATLENKKCQYYASWLPQKGSWGNAFLMRWSGVYAYAFPPIPLIPRDINKMKTEGCRLLFMAPRWPRQVWYTELLMLSEQPHVQLKQSPTLLTMHQEQVRHPDPSSLHLSALLLNSMSM</sequence>
<dbReference type="Proteomes" id="UP001066276">
    <property type="component" value="Chromosome 12"/>
</dbReference>
<keyword evidence="2" id="KW-1185">Reference proteome</keyword>
<organism evidence="1 2">
    <name type="scientific">Pleurodeles waltl</name>
    <name type="common">Iberian ribbed newt</name>
    <dbReference type="NCBI Taxonomy" id="8319"/>
    <lineage>
        <taxon>Eukaryota</taxon>
        <taxon>Metazoa</taxon>
        <taxon>Chordata</taxon>
        <taxon>Craniata</taxon>
        <taxon>Vertebrata</taxon>
        <taxon>Euteleostomi</taxon>
        <taxon>Amphibia</taxon>
        <taxon>Batrachia</taxon>
        <taxon>Caudata</taxon>
        <taxon>Salamandroidea</taxon>
        <taxon>Salamandridae</taxon>
        <taxon>Pleurodelinae</taxon>
        <taxon>Pleurodeles</taxon>
    </lineage>
</organism>
<dbReference type="InterPro" id="IPR052055">
    <property type="entry name" value="Hepadnavirus_pol/RT"/>
</dbReference>
<gene>
    <name evidence="1" type="ORF">NDU88_000458</name>
</gene>
<accession>A0AAV7KQR6</accession>
<dbReference type="Gene3D" id="3.30.420.10">
    <property type="entry name" value="Ribonuclease H-like superfamily/Ribonuclease H"/>
    <property type="match status" value="1"/>
</dbReference>
<reference evidence="1" key="1">
    <citation type="journal article" date="2022" name="bioRxiv">
        <title>Sequencing and chromosome-scale assembly of the giantPleurodeles waltlgenome.</title>
        <authorList>
            <person name="Brown T."/>
            <person name="Elewa A."/>
            <person name="Iarovenko S."/>
            <person name="Subramanian E."/>
            <person name="Araus A.J."/>
            <person name="Petzold A."/>
            <person name="Susuki M."/>
            <person name="Suzuki K.-i.T."/>
            <person name="Hayashi T."/>
            <person name="Toyoda A."/>
            <person name="Oliveira C."/>
            <person name="Osipova E."/>
            <person name="Leigh N.D."/>
            <person name="Simon A."/>
            <person name="Yun M.H."/>
        </authorList>
    </citation>
    <scope>NUCLEOTIDE SEQUENCE</scope>
    <source>
        <strain evidence="1">20211129_DDA</strain>
        <tissue evidence="1">Liver</tissue>
    </source>
</reference>
<dbReference type="AlphaFoldDB" id="A0AAV7KQR6"/>
<dbReference type="PANTHER" id="PTHR33050:SF7">
    <property type="entry name" value="RIBONUCLEASE H"/>
    <property type="match status" value="1"/>
</dbReference>